<dbReference type="EMBL" id="JBAGLP010000103">
    <property type="protein sequence ID" value="MEG3613894.1"/>
    <property type="molecule type" value="Genomic_DNA"/>
</dbReference>
<sequence>MESDTVLDESADPYRSVSVTVTNPNAGAVTGPLDADLDGAFCTLEGDDADGLSYAFPSGQTVLQLECPTPPLFGEVGATVTWELADYPQT</sequence>
<proteinExistence type="predicted"/>
<dbReference type="RefSeq" id="WP_332900767.1">
    <property type="nucleotide sequence ID" value="NZ_JBAGLP010000103.1"/>
</dbReference>
<comment type="caution">
    <text evidence="1">The sequence shown here is derived from an EMBL/GenBank/DDBJ whole genome shotgun (WGS) entry which is preliminary data.</text>
</comment>
<evidence type="ECO:0000313" key="2">
    <source>
        <dbReference type="Proteomes" id="UP001310387"/>
    </source>
</evidence>
<keyword evidence="2" id="KW-1185">Reference proteome</keyword>
<reference evidence="1" key="1">
    <citation type="journal article" date="2024" name="Antonie Van Leeuwenhoek">
        <title>Isoptericola haloaureus sp. nov., a dimorphic actinobacterium isolated from mangrove sediments of southeast India, implicating biosaline agricultural significance through nitrogen fixation and salt tolerance genes.</title>
        <authorList>
            <person name="Prathaban M."/>
            <person name="Prathiviraj R."/>
            <person name="Ravichandran M."/>
            <person name="Natarajan S.D."/>
            <person name="Sobanaa M."/>
            <person name="Hari Krishna Kumar S."/>
            <person name="Chandrasekar V."/>
            <person name="Selvin J."/>
        </authorList>
    </citation>
    <scope>NUCLEOTIDE SEQUENCE</scope>
    <source>
        <strain evidence="1">MP1014</strain>
    </source>
</reference>
<reference evidence="1" key="2">
    <citation type="submission" date="2024-02" db="EMBL/GenBank/DDBJ databases">
        <authorList>
            <person name="Prathaban M."/>
            <person name="Mythili R."/>
            <person name="Sharmila Devi N."/>
            <person name="Sobanaa M."/>
            <person name="Prathiviraj R."/>
            <person name="Selvin J."/>
        </authorList>
    </citation>
    <scope>NUCLEOTIDE SEQUENCE</scope>
    <source>
        <strain evidence="1">MP1014</strain>
    </source>
</reference>
<protein>
    <submittedName>
        <fullName evidence="1">Uncharacterized protein</fullName>
    </submittedName>
</protein>
<feature type="non-terminal residue" evidence="1">
    <location>
        <position position="90"/>
    </location>
</feature>
<gene>
    <name evidence="1" type="ORF">V5O49_02025</name>
</gene>
<organism evidence="1 2">
    <name type="scientific">Isoptericola haloaureus</name>
    <dbReference type="NCBI Taxonomy" id="1542902"/>
    <lineage>
        <taxon>Bacteria</taxon>
        <taxon>Bacillati</taxon>
        <taxon>Actinomycetota</taxon>
        <taxon>Actinomycetes</taxon>
        <taxon>Micrococcales</taxon>
        <taxon>Promicromonosporaceae</taxon>
        <taxon>Isoptericola</taxon>
    </lineage>
</organism>
<accession>A0ABU7Z330</accession>
<dbReference type="Proteomes" id="UP001310387">
    <property type="component" value="Unassembled WGS sequence"/>
</dbReference>
<name>A0ABU7Z330_9MICO</name>
<evidence type="ECO:0000313" key="1">
    <source>
        <dbReference type="EMBL" id="MEG3613894.1"/>
    </source>
</evidence>